<gene>
    <name evidence="4" type="ORF">SAMN05216421_0991</name>
</gene>
<dbReference type="InterPro" id="IPR036680">
    <property type="entry name" value="SPOR-like_sf"/>
</dbReference>
<feature type="region of interest" description="Disordered" evidence="1">
    <location>
        <begin position="40"/>
        <end position="119"/>
    </location>
</feature>
<feature type="domain" description="SPOR" evidence="3">
    <location>
        <begin position="119"/>
        <end position="198"/>
    </location>
</feature>
<dbReference type="Proteomes" id="UP000243207">
    <property type="component" value="Chromosome I"/>
</dbReference>
<accession>A0A1H1PU88</accession>
<evidence type="ECO:0000256" key="2">
    <source>
        <dbReference type="SAM" id="Phobius"/>
    </source>
</evidence>
<dbReference type="PANTHER" id="PTHR38687">
    <property type="entry name" value="CELL DIVISION PROTEIN DEDD-RELATED"/>
    <property type="match status" value="1"/>
</dbReference>
<proteinExistence type="predicted"/>
<dbReference type="PANTHER" id="PTHR38687:SF1">
    <property type="entry name" value="CELL DIVISION PROTEIN DEDD"/>
    <property type="match status" value="1"/>
</dbReference>
<name>A0A1H1PU88_9GAMM</name>
<dbReference type="GO" id="GO:0032153">
    <property type="term" value="C:cell division site"/>
    <property type="evidence" value="ECO:0007669"/>
    <property type="project" value="TreeGrafter"/>
</dbReference>
<feature type="transmembrane region" description="Helical" evidence="2">
    <location>
        <begin position="9"/>
        <end position="27"/>
    </location>
</feature>
<evidence type="ECO:0000313" key="5">
    <source>
        <dbReference type="Proteomes" id="UP000243207"/>
    </source>
</evidence>
<keyword evidence="2" id="KW-1133">Transmembrane helix</keyword>
<dbReference type="OrthoDB" id="7069135at2"/>
<feature type="compositionally biased region" description="Low complexity" evidence="1">
    <location>
        <begin position="93"/>
        <end position="103"/>
    </location>
</feature>
<dbReference type="Gene3D" id="3.30.70.1070">
    <property type="entry name" value="Sporulation related repeat"/>
    <property type="match status" value="1"/>
</dbReference>
<dbReference type="RefSeq" id="WP_093392111.1">
    <property type="nucleotide sequence ID" value="NZ_LT629736.1"/>
</dbReference>
<dbReference type="InterPro" id="IPR052521">
    <property type="entry name" value="Cell_div_SPOR-domain"/>
</dbReference>
<evidence type="ECO:0000256" key="1">
    <source>
        <dbReference type="SAM" id="MobiDB-lite"/>
    </source>
</evidence>
<dbReference type="GO" id="GO:0030428">
    <property type="term" value="C:cell septum"/>
    <property type="evidence" value="ECO:0007669"/>
    <property type="project" value="TreeGrafter"/>
</dbReference>
<dbReference type="GO" id="GO:0032506">
    <property type="term" value="P:cytokinetic process"/>
    <property type="evidence" value="ECO:0007669"/>
    <property type="project" value="TreeGrafter"/>
</dbReference>
<dbReference type="Pfam" id="PF05036">
    <property type="entry name" value="SPOR"/>
    <property type="match status" value="1"/>
</dbReference>
<dbReference type="GO" id="GO:0042834">
    <property type="term" value="F:peptidoglycan binding"/>
    <property type="evidence" value="ECO:0007669"/>
    <property type="project" value="InterPro"/>
</dbReference>
<sequence length="205" mass="21262">MDNGLKQRIIGAIVLVIAAVIFLPMLLSGQDETVRVEIDAPEPPELDPTPIARAAPVELSEPEQLPDIPPSIPTPDPIDPPRPSEPDAPPQPAVATAAPVAPAVAPPPAPATPAASAPVAPQGDWVVQLGSFSSAGNASGLAEKLRTQGYNAYTVPSEVDGKSITRVFVGPVVDREGANRLRDELARRSGSKGLVVAYDASTRAR</sequence>
<dbReference type="InterPro" id="IPR007730">
    <property type="entry name" value="SPOR-like_dom"/>
</dbReference>
<dbReference type="PROSITE" id="PS51724">
    <property type="entry name" value="SPOR"/>
    <property type="match status" value="1"/>
</dbReference>
<feature type="compositionally biased region" description="Pro residues" evidence="1">
    <location>
        <begin position="67"/>
        <end position="92"/>
    </location>
</feature>
<dbReference type="STRING" id="487184.SAMN05216421_0991"/>
<dbReference type="AlphaFoldDB" id="A0A1H1PU88"/>
<dbReference type="EMBL" id="LT629736">
    <property type="protein sequence ID" value="SDS14758.1"/>
    <property type="molecule type" value="Genomic_DNA"/>
</dbReference>
<reference evidence="5" key="1">
    <citation type="submission" date="2016-10" db="EMBL/GenBank/DDBJ databases">
        <authorList>
            <person name="Varghese N."/>
            <person name="Submissions S."/>
        </authorList>
    </citation>
    <scope>NUCLEOTIDE SEQUENCE [LARGE SCALE GENOMIC DNA]</scope>
    <source>
        <strain evidence="5">NRRL B-51270</strain>
    </source>
</reference>
<dbReference type="SUPFAM" id="SSF110997">
    <property type="entry name" value="Sporulation related repeat"/>
    <property type="match status" value="1"/>
</dbReference>
<keyword evidence="5" id="KW-1185">Reference proteome</keyword>
<protein>
    <submittedName>
        <fullName evidence="4">DedD protein</fullName>
    </submittedName>
</protein>
<keyword evidence="2" id="KW-0472">Membrane</keyword>
<organism evidence="4 5">
    <name type="scientific">Halopseudomonas xinjiangensis</name>
    <dbReference type="NCBI Taxonomy" id="487184"/>
    <lineage>
        <taxon>Bacteria</taxon>
        <taxon>Pseudomonadati</taxon>
        <taxon>Pseudomonadota</taxon>
        <taxon>Gammaproteobacteria</taxon>
        <taxon>Pseudomonadales</taxon>
        <taxon>Pseudomonadaceae</taxon>
        <taxon>Halopseudomonas</taxon>
    </lineage>
</organism>
<keyword evidence="2" id="KW-0812">Transmembrane</keyword>
<evidence type="ECO:0000259" key="3">
    <source>
        <dbReference type="PROSITE" id="PS51724"/>
    </source>
</evidence>
<evidence type="ECO:0000313" key="4">
    <source>
        <dbReference type="EMBL" id="SDS14758.1"/>
    </source>
</evidence>